<evidence type="ECO:0000256" key="5">
    <source>
        <dbReference type="ARBA" id="ARBA00023002"/>
    </source>
</evidence>
<feature type="domain" description="FAD-binding" evidence="7">
    <location>
        <begin position="155"/>
        <end position="354"/>
    </location>
</feature>
<dbReference type="AlphaFoldDB" id="A0AAX6MBR1"/>
<organism evidence="8 9">
    <name type="scientific">Daldinia eschscholtzii</name>
    <dbReference type="NCBI Taxonomy" id="292717"/>
    <lineage>
        <taxon>Eukaryota</taxon>
        <taxon>Fungi</taxon>
        <taxon>Dikarya</taxon>
        <taxon>Ascomycota</taxon>
        <taxon>Pezizomycotina</taxon>
        <taxon>Sordariomycetes</taxon>
        <taxon>Xylariomycetidae</taxon>
        <taxon>Xylariales</taxon>
        <taxon>Hypoxylaceae</taxon>
        <taxon>Daldinia</taxon>
    </lineage>
</organism>
<dbReference type="InterPro" id="IPR051104">
    <property type="entry name" value="FAD_monoxygenase"/>
</dbReference>
<evidence type="ECO:0000256" key="6">
    <source>
        <dbReference type="SAM" id="Phobius"/>
    </source>
</evidence>
<accession>A0AAX6MBR1</accession>
<dbReference type="Proteomes" id="UP001369815">
    <property type="component" value="Unassembled WGS sequence"/>
</dbReference>
<keyword evidence="9" id="KW-1185">Reference proteome</keyword>
<dbReference type="PANTHER" id="PTHR46720">
    <property type="entry name" value="HYDROXYLASE, PUTATIVE (AFU_ORTHOLOGUE AFUA_3G01460)-RELATED"/>
    <property type="match status" value="1"/>
</dbReference>
<dbReference type="FunFam" id="3.50.50.60:FF:000153">
    <property type="entry name" value="Salicylate hydroxylase, putative"/>
    <property type="match status" value="1"/>
</dbReference>
<dbReference type="SUPFAM" id="SSF51905">
    <property type="entry name" value="FAD/NAD(P)-binding domain"/>
    <property type="match status" value="1"/>
</dbReference>
<evidence type="ECO:0000259" key="7">
    <source>
        <dbReference type="Pfam" id="PF01494"/>
    </source>
</evidence>
<feature type="transmembrane region" description="Helical" evidence="6">
    <location>
        <begin position="12"/>
        <end position="29"/>
    </location>
</feature>
<sequence length="454" mass="50962">MPGTVEDSSVEIAIVGGGIIGLALAAGLIKHDVKVKVYEQAKSFREIGAGMAFTSNAIQCMNLMNPDIVSALRSGGSVPTSFDSNDPNDYLRWMDGHNKRRKDDPSYQKMLGKLSAGYKGFEGTRRDQFLEALVKIIPEEIVELRKRLDDIEETGPDGRLRLNFTDGTSAQADAVIGCDGIKSRVRELIFGEDNPISHSHYTHKVAYRALVPMEKAIEALGEYKARNQHTHFGPNAHIIHYPVASQTMINVAVFISDPGEWPDDMVTVVPGLRKDLEDTFADWHPCLNALIQHFPEKIEKWAVFDMWDYPAPYYNKGNICLAGDAAHASSPHHGAGACCGIEDALCLCTLMCQVNDTLRGNKSAATEKNAALCAAFEVFDLMRRTRSQWLVNSSRRACDLYQQPEWGDETKWTKAETCFEELQDRSYKIWRFDYNGMIKRTVEEYEKRIPKTKN</sequence>
<dbReference type="InterPro" id="IPR036188">
    <property type="entry name" value="FAD/NAD-bd_sf"/>
</dbReference>
<evidence type="ECO:0000256" key="4">
    <source>
        <dbReference type="ARBA" id="ARBA00022827"/>
    </source>
</evidence>
<evidence type="ECO:0000256" key="1">
    <source>
        <dbReference type="ARBA" id="ARBA00005179"/>
    </source>
</evidence>
<keyword evidence="5" id="KW-0560">Oxidoreductase</keyword>
<evidence type="ECO:0000256" key="2">
    <source>
        <dbReference type="ARBA" id="ARBA00007992"/>
    </source>
</evidence>
<dbReference type="InterPro" id="IPR002938">
    <property type="entry name" value="FAD-bd"/>
</dbReference>
<reference evidence="8 9" key="1">
    <citation type="journal article" date="2024" name="Front Chem Biol">
        <title>Unveiling the potential of Daldinia eschscholtzii MFLUCC 19-0629 through bioactivity and bioinformatics studies for enhanced sustainable agriculture production.</title>
        <authorList>
            <person name="Brooks S."/>
            <person name="Weaver J.A."/>
            <person name="Klomchit A."/>
            <person name="Alharthi S.A."/>
            <person name="Onlamun T."/>
            <person name="Nurani R."/>
            <person name="Vong T.K."/>
            <person name="Alberti F."/>
            <person name="Greco C."/>
        </authorList>
    </citation>
    <scope>NUCLEOTIDE SEQUENCE [LARGE SCALE GENOMIC DNA]</scope>
    <source>
        <strain evidence="8">MFLUCC 19-0629</strain>
    </source>
</reference>
<evidence type="ECO:0000313" key="9">
    <source>
        <dbReference type="Proteomes" id="UP001369815"/>
    </source>
</evidence>
<dbReference type="SUPFAM" id="SSF54373">
    <property type="entry name" value="FAD-linked reductases, C-terminal domain"/>
    <property type="match status" value="1"/>
</dbReference>
<gene>
    <name evidence="8" type="ORF">Daesc_008217</name>
</gene>
<keyword evidence="6" id="KW-1133">Transmembrane helix</keyword>
<comment type="caution">
    <text evidence="8">The sequence shown here is derived from an EMBL/GenBank/DDBJ whole genome shotgun (WGS) entry which is preliminary data.</text>
</comment>
<keyword evidence="4" id="KW-0274">FAD</keyword>
<name>A0AAX6MBR1_9PEZI</name>
<dbReference type="GO" id="GO:0071949">
    <property type="term" value="F:FAD binding"/>
    <property type="evidence" value="ECO:0007669"/>
    <property type="project" value="InterPro"/>
</dbReference>
<dbReference type="GO" id="GO:0044550">
    <property type="term" value="P:secondary metabolite biosynthetic process"/>
    <property type="evidence" value="ECO:0007669"/>
    <property type="project" value="UniProtKB-ARBA"/>
</dbReference>
<comment type="similarity">
    <text evidence="2">Belongs to the paxM FAD-dependent monooxygenase family.</text>
</comment>
<keyword evidence="6" id="KW-0472">Membrane</keyword>
<keyword evidence="6" id="KW-0812">Transmembrane</keyword>
<dbReference type="GO" id="GO:0016491">
    <property type="term" value="F:oxidoreductase activity"/>
    <property type="evidence" value="ECO:0007669"/>
    <property type="project" value="UniProtKB-KW"/>
</dbReference>
<evidence type="ECO:0000256" key="3">
    <source>
        <dbReference type="ARBA" id="ARBA00022630"/>
    </source>
</evidence>
<proteinExistence type="inferred from homology"/>
<protein>
    <recommendedName>
        <fullName evidence="7">FAD-binding domain-containing protein</fullName>
    </recommendedName>
</protein>
<dbReference type="Pfam" id="PF01494">
    <property type="entry name" value="FAD_binding_3"/>
    <property type="match status" value="1"/>
</dbReference>
<keyword evidence="3" id="KW-0285">Flavoprotein</keyword>
<dbReference type="PRINTS" id="PR00420">
    <property type="entry name" value="RNGMNOXGNASE"/>
</dbReference>
<comment type="pathway">
    <text evidence="1">Secondary metabolite biosynthesis.</text>
</comment>
<dbReference type="Gene3D" id="3.50.50.60">
    <property type="entry name" value="FAD/NAD(P)-binding domain"/>
    <property type="match status" value="1"/>
</dbReference>
<evidence type="ECO:0000313" key="8">
    <source>
        <dbReference type="EMBL" id="KAK6949894.1"/>
    </source>
</evidence>
<dbReference type="EMBL" id="JBANMG010000008">
    <property type="protein sequence ID" value="KAK6949894.1"/>
    <property type="molecule type" value="Genomic_DNA"/>
</dbReference>
<dbReference type="PANTHER" id="PTHR46720:SF3">
    <property type="entry name" value="FAD-BINDING DOMAIN-CONTAINING PROTEIN-RELATED"/>
    <property type="match status" value="1"/>
</dbReference>